<protein>
    <recommendedName>
        <fullName evidence="3">Protein RIC1 homolog</fullName>
    </recommendedName>
</protein>
<comment type="subcellular location">
    <subcellularLocation>
        <location evidence="1">Membrane</location>
    </subcellularLocation>
</comment>
<evidence type="ECO:0000256" key="3">
    <source>
        <dbReference type="ARBA" id="ARBA00029879"/>
    </source>
</evidence>
<dbReference type="InterPro" id="IPR040096">
    <property type="entry name" value="Ric1"/>
</dbReference>
<dbReference type="GO" id="GO:0005829">
    <property type="term" value="C:cytosol"/>
    <property type="evidence" value="ECO:0007669"/>
    <property type="project" value="TreeGrafter"/>
</dbReference>
<dbReference type="Pfam" id="PF25440">
    <property type="entry name" value="Beta-prop_RIC1_2nd"/>
    <property type="match status" value="1"/>
</dbReference>
<organism evidence="6">
    <name type="scientific">Schistocephalus solidus</name>
    <name type="common">Tapeworm</name>
    <dbReference type="NCBI Taxonomy" id="70667"/>
    <lineage>
        <taxon>Eukaryota</taxon>
        <taxon>Metazoa</taxon>
        <taxon>Spiralia</taxon>
        <taxon>Lophotrochozoa</taxon>
        <taxon>Platyhelminthes</taxon>
        <taxon>Cestoda</taxon>
        <taxon>Eucestoda</taxon>
        <taxon>Diphyllobothriidea</taxon>
        <taxon>Diphyllobothriidae</taxon>
        <taxon>Schistocephalus</taxon>
    </lineage>
</organism>
<keyword evidence="2" id="KW-0472">Membrane</keyword>
<dbReference type="InterPro" id="IPR036322">
    <property type="entry name" value="WD40_repeat_dom_sf"/>
</dbReference>
<dbReference type="PANTHER" id="PTHR22746">
    <property type="entry name" value="RAB6A-GEF COMPLEX PARTNER PROTEIN 1"/>
    <property type="match status" value="1"/>
</dbReference>
<evidence type="ECO:0000259" key="5">
    <source>
        <dbReference type="Pfam" id="PF07064"/>
    </source>
</evidence>
<evidence type="ECO:0000256" key="4">
    <source>
        <dbReference type="SAM" id="MobiDB-lite"/>
    </source>
</evidence>
<dbReference type="InterPro" id="IPR009771">
    <property type="entry name" value="RIC1_C"/>
</dbReference>
<dbReference type="GO" id="GO:0034066">
    <property type="term" value="C:Ric1-Rgp1 guanyl-nucleotide exchange factor complex"/>
    <property type="evidence" value="ECO:0007669"/>
    <property type="project" value="InterPro"/>
</dbReference>
<dbReference type="PANTHER" id="PTHR22746:SF10">
    <property type="entry name" value="GUANINE NUCLEOTIDE EXCHANGE FACTOR SUBUNIT RIC1"/>
    <property type="match status" value="1"/>
</dbReference>
<name>A0A0X3PDS3_SCHSO</name>
<dbReference type="GO" id="GO:0000139">
    <property type="term" value="C:Golgi membrane"/>
    <property type="evidence" value="ECO:0007669"/>
    <property type="project" value="TreeGrafter"/>
</dbReference>
<evidence type="ECO:0000256" key="2">
    <source>
        <dbReference type="ARBA" id="ARBA00023136"/>
    </source>
</evidence>
<feature type="domain" description="RIC1 C-terminal alpha solenoid region" evidence="5">
    <location>
        <begin position="931"/>
        <end position="1088"/>
    </location>
</feature>
<evidence type="ECO:0000313" key="6">
    <source>
        <dbReference type="EMBL" id="JAP46272.1"/>
    </source>
</evidence>
<sequence length="1520" mass="170181">MYYLVDTPTILTELPAEDACIIAASEDDRFVAMCVRNEICFHCQKTFTLLGKYKCKAHTIENFGDISDLCWNETGDTLLMQVSFLTVLSRSFRPQTSDGFLILLILAVTELEPETASDKLFFPQFSLEVRTVRILKRIGQVTCFVHSGNKIIAGNRKGRIFCMAWSGDALTSEVLHLQHLAVQSALENTAATTFLDTSTYCRRLFWTPTLGGLVAILSDGRVLRLLLPPSFEVDPLKVKAVWVVDLRNPIAVSVNNRFQTIAVGTEKGDIITYRFNDASSSPAINQKFPLPDSVIHAIEKPLGAVKTLTWSLDGYCLAVAWHAYGFALWSVFGNLLYTTLLDQTEVTRHLCSPSFCWTLKGFRLWTVAYFLDDYDRQARRANLLEFRDRLLQNCNQLPSTRRQIANNLSRMKVELDTDSRFGDRHEGYSDDANSDWETGNGVFLLIFNLAKSALVLNPTVDNHLHTLLCTPDSILLCARRFLHCCRNLFKLPVPHFYVRLNFPMRFASLNTAGTRLAVSGRRGFAVCYLPTLSWRLFGNVSQEQAFEVHAGLVWWRQFVVFSAFNHSTGRCELRCYPSTEKLDDQFVSVLLLDATIRPLTLDVVCNQLLVFSTDGHFRSFFLSLDTVRNSVIFRPDLTVNLSTFLPHPPCLTRICPLSTTLPNVPHTPVPATGTLTPDSEVNTSLLFLYAGNLLLFSTAALSSICADEQTSYFSDFITGFSKQEPATQKYRESFSPTLIASNVEVLWTGITNATPASFVETSDLIGDDVDENAEERDGVFVSKRNNFGAESPHLPPIPLLSDSVWVHCGIQGLKIWFPVSCLSEGGARTASILSEPLSPGPLNSRLTPPFHSAPTVNPRGGLFSKGARRVMLSVQLEDLVYPLTVLLDKAAVIATHSGCLRIDRSYYKTLDDRRFHLPWFNIQVKTNLFLPHLLKDLLSKNLSKIALDLATSYQSLPYFQHILELLLHEVLEEEATSKFPIPDPLLPQVCAFIEQFQHFLDVIIQCIRKTEVTWWRHLFCALGRRPKDLFEEALSMDQLGTAASCLVVLQNSESLVVSKQCALILMTKTIEHSQWHLVNDLIRFLRATSMPARMQLVGVTPKDLPGSAQGDSSADPFNEIDLLLERAKCTLLKRARWRLLEELFANLSTTPSKRIEPTDVDSLGDCAVPQWLLRNREHIPDVDNWPHRFLELHQDFNWIIPMDHPAPSVPRRPSSPLHNDPAPSASTASSILLRSEPVPLSASPSSQFDTAAASTTDPTFLPSVRSCQRLYFLLSHLMWVARELPSSCSAQSVVLQWCVLLSVLLLDQQMLFTALSLLTPSARDVKELTGLLKHRSTLSHLELSEDMPLLRLLRGVEAIRQWAVETAPTFAAFLHDLQPKMTKFTSELIGKHRCRELGEEPGNELLKRTSEEPAHDSLGDADSLPRARPPKPRCSSALVDLTPPPPAAIRLPSDEKRTNCADLSSGLPASTRTRTIPSTRLFMSQDIPSAEFEMTGQHLVNPDLSDDIATEGSHIRCTLS</sequence>
<accession>A0A0X3PDS3</accession>
<feature type="compositionally biased region" description="Basic and acidic residues" evidence="4">
    <location>
        <begin position="1405"/>
        <end position="1418"/>
    </location>
</feature>
<reference evidence="6" key="1">
    <citation type="submission" date="2016-01" db="EMBL/GenBank/DDBJ databases">
        <title>Reference transcriptome for the parasite Schistocephalus solidus: insights into the molecular evolution of parasitism.</title>
        <authorList>
            <person name="Hebert F.O."/>
            <person name="Grambauer S."/>
            <person name="Barber I."/>
            <person name="Landry C.R."/>
            <person name="Aubin-Horth N."/>
        </authorList>
    </citation>
    <scope>NUCLEOTIDE SEQUENCE</scope>
</reference>
<dbReference type="GO" id="GO:0006886">
    <property type="term" value="P:intracellular protein transport"/>
    <property type="evidence" value="ECO:0007669"/>
    <property type="project" value="InterPro"/>
</dbReference>
<dbReference type="EMBL" id="GEEE01016953">
    <property type="protein sequence ID" value="JAP46272.1"/>
    <property type="molecule type" value="Transcribed_RNA"/>
</dbReference>
<evidence type="ECO:0000256" key="1">
    <source>
        <dbReference type="ARBA" id="ARBA00004370"/>
    </source>
</evidence>
<dbReference type="GO" id="GO:0042147">
    <property type="term" value="P:retrograde transport, endosome to Golgi"/>
    <property type="evidence" value="ECO:0007669"/>
    <property type="project" value="TreeGrafter"/>
</dbReference>
<gene>
    <name evidence="6" type="ORF">TR114645</name>
</gene>
<feature type="region of interest" description="Disordered" evidence="4">
    <location>
        <begin position="1399"/>
        <end position="1452"/>
    </location>
</feature>
<dbReference type="SUPFAM" id="SSF50978">
    <property type="entry name" value="WD40 repeat-like"/>
    <property type="match status" value="1"/>
</dbReference>
<dbReference type="Pfam" id="PF07064">
    <property type="entry name" value="RIC1"/>
    <property type="match status" value="1"/>
</dbReference>
<proteinExistence type="predicted"/>